<dbReference type="Proteomes" id="UP000198500">
    <property type="component" value="Unassembled WGS sequence"/>
</dbReference>
<dbReference type="AlphaFoldDB" id="A0A1H3E6J6"/>
<dbReference type="GO" id="GO:0006979">
    <property type="term" value="P:response to oxidative stress"/>
    <property type="evidence" value="ECO:0007669"/>
    <property type="project" value="InterPro"/>
</dbReference>
<sequence length="143" mass="14989">MSIKKTGSAEWQGSLKEGKGTVSTQSGALKDNPYGFKHRFEGEPGTNPEELVGAAHASCYSMALSMILGEAGFEADSIKTEATVTLEPDDDGFSVTHIHLDTAARVPGASESDFQDAANKAKAGCPISKLLKAEITLTAKLDS</sequence>
<protein>
    <submittedName>
        <fullName evidence="2">Osmotically inducible protein OsmC</fullName>
    </submittedName>
</protein>
<dbReference type="InterPro" id="IPR019904">
    <property type="entry name" value="Peroxiredoxin_OsmC"/>
</dbReference>
<evidence type="ECO:0000256" key="1">
    <source>
        <dbReference type="SAM" id="MobiDB-lite"/>
    </source>
</evidence>
<dbReference type="InterPro" id="IPR003718">
    <property type="entry name" value="OsmC/Ohr_fam"/>
</dbReference>
<evidence type="ECO:0000313" key="2">
    <source>
        <dbReference type="EMBL" id="SDX74301.1"/>
    </source>
</evidence>
<dbReference type="InterPro" id="IPR015946">
    <property type="entry name" value="KH_dom-like_a/b"/>
</dbReference>
<accession>A0A1H3E6J6</accession>
<evidence type="ECO:0000313" key="3">
    <source>
        <dbReference type="Proteomes" id="UP000198500"/>
    </source>
</evidence>
<name>A0A1H3E6J6_9GAMM</name>
<dbReference type="InterPro" id="IPR052707">
    <property type="entry name" value="OsmC_Ohr_Peroxiredoxin"/>
</dbReference>
<feature type="region of interest" description="Disordered" evidence="1">
    <location>
        <begin position="1"/>
        <end position="49"/>
    </location>
</feature>
<proteinExistence type="predicted"/>
<organism evidence="2 3">
    <name type="scientific">Aidingimonas halophila</name>
    <dbReference type="NCBI Taxonomy" id="574349"/>
    <lineage>
        <taxon>Bacteria</taxon>
        <taxon>Pseudomonadati</taxon>
        <taxon>Pseudomonadota</taxon>
        <taxon>Gammaproteobacteria</taxon>
        <taxon>Oceanospirillales</taxon>
        <taxon>Halomonadaceae</taxon>
        <taxon>Aidingimonas</taxon>
    </lineage>
</organism>
<dbReference type="GO" id="GO:0004601">
    <property type="term" value="F:peroxidase activity"/>
    <property type="evidence" value="ECO:0007669"/>
    <property type="project" value="InterPro"/>
</dbReference>
<dbReference type="SUPFAM" id="SSF82784">
    <property type="entry name" value="OsmC-like"/>
    <property type="match status" value="1"/>
</dbReference>
<dbReference type="RefSeq" id="WP_092570676.1">
    <property type="nucleotide sequence ID" value="NZ_BMXH01000008.1"/>
</dbReference>
<keyword evidence="3" id="KW-1185">Reference proteome</keyword>
<dbReference type="InterPro" id="IPR036102">
    <property type="entry name" value="OsmC/Ohrsf"/>
</dbReference>
<dbReference type="STRING" id="574349.SAMN05443545_10725"/>
<dbReference type="NCBIfam" id="TIGR03562">
    <property type="entry name" value="osmo_induc_OsmC"/>
    <property type="match status" value="1"/>
</dbReference>
<dbReference type="PANTHER" id="PTHR42830:SF1">
    <property type="entry name" value="OSMOTICALLY INDUCIBLE FAMILY PROTEIN"/>
    <property type="match status" value="1"/>
</dbReference>
<dbReference type="PANTHER" id="PTHR42830">
    <property type="entry name" value="OSMOTICALLY INDUCIBLE FAMILY PROTEIN"/>
    <property type="match status" value="1"/>
</dbReference>
<dbReference type="OrthoDB" id="9807532at2"/>
<dbReference type="Gene3D" id="3.30.300.20">
    <property type="match status" value="1"/>
</dbReference>
<dbReference type="EMBL" id="FNNI01000007">
    <property type="protein sequence ID" value="SDX74301.1"/>
    <property type="molecule type" value="Genomic_DNA"/>
</dbReference>
<gene>
    <name evidence="2" type="ORF">SAMN05443545_10725</name>
</gene>
<reference evidence="2 3" key="1">
    <citation type="submission" date="2016-10" db="EMBL/GenBank/DDBJ databases">
        <authorList>
            <person name="de Groot N.N."/>
        </authorList>
    </citation>
    <scope>NUCLEOTIDE SEQUENCE [LARGE SCALE GENOMIC DNA]</scope>
    <source>
        <strain evidence="2 3">DSM 19219</strain>
    </source>
</reference>
<dbReference type="Pfam" id="PF02566">
    <property type="entry name" value="OsmC"/>
    <property type="match status" value="1"/>
</dbReference>